<dbReference type="Proteomes" id="UP000029052">
    <property type="component" value="Unassembled WGS sequence"/>
</dbReference>
<dbReference type="EMBL" id="JGZB01000013">
    <property type="protein sequence ID" value="KFI66530.1"/>
    <property type="molecule type" value="Genomic_DNA"/>
</dbReference>
<dbReference type="InterPro" id="IPR003615">
    <property type="entry name" value="HNH_nuc"/>
</dbReference>
<dbReference type="AlphaFoldDB" id="A0A087B680"/>
<sequence>MAWSSSQRKKRFNPGWAKIRAKILERDGHSCRWPVMDEFGLYHPCGAYANQVDHKQRDPVHDDDSSSNLWSLCDYHHAQKTWRESAEAKEKYRKRREDNEWYSHPAFGH</sequence>
<name>A0A087B680_9BIFI</name>
<keyword evidence="2" id="KW-1185">Reference proteome</keyword>
<evidence type="ECO:0000313" key="2">
    <source>
        <dbReference type="Proteomes" id="UP000029052"/>
    </source>
</evidence>
<dbReference type="CDD" id="cd00085">
    <property type="entry name" value="HNHc"/>
    <property type="match status" value="1"/>
</dbReference>
<gene>
    <name evidence="1" type="ORF">BMAGN_1438</name>
</gene>
<proteinExistence type="predicted"/>
<dbReference type="RefSeq" id="WP_033510740.1">
    <property type="nucleotide sequence ID" value="NZ_JGZB01000013.1"/>
</dbReference>
<dbReference type="STRING" id="1692.BMAGN_1438"/>
<reference evidence="1 2" key="1">
    <citation type="submission" date="2014-03" db="EMBL/GenBank/DDBJ databases">
        <title>Genomics of Bifidobacteria.</title>
        <authorList>
            <person name="Ventura M."/>
            <person name="Milani C."/>
            <person name="Lugli G.A."/>
        </authorList>
    </citation>
    <scope>NUCLEOTIDE SEQUENCE [LARGE SCALE GENOMIC DNA]</scope>
    <source>
        <strain evidence="1 2">LMG 11591</strain>
    </source>
</reference>
<protein>
    <submittedName>
        <fullName evidence="1">Putative phage protein gp2</fullName>
    </submittedName>
</protein>
<comment type="caution">
    <text evidence="1">The sequence shown here is derived from an EMBL/GenBank/DDBJ whole genome shotgun (WGS) entry which is preliminary data.</text>
</comment>
<dbReference type="eggNOG" id="COG1403">
    <property type="taxonomic scope" value="Bacteria"/>
</dbReference>
<accession>A0A087B680</accession>
<organism evidence="1 2">
    <name type="scientific">Bifidobacterium magnum</name>
    <dbReference type="NCBI Taxonomy" id="1692"/>
    <lineage>
        <taxon>Bacteria</taxon>
        <taxon>Bacillati</taxon>
        <taxon>Actinomycetota</taxon>
        <taxon>Actinomycetes</taxon>
        <taxon>Bifidobacteriales</taxon>
        <taxon>Bifidobacteriaceae</taxon>
        <taxon>Bifidobacterium</taxon>
    </lineage>
</organism>
<evidence type="ECO:0000313" key="1">
    <source>
        <dbReference type="EMBL" id="KFI66530.1"/>
    </source>
</evidence>